<dbReference type="Gene3D" id="3.40.430.10">
    <property type="entry name" value="Dihydrofolate Reductase, subunit A"/>
    <property type="match status" value="1"/>
</dbReference>
<evidence type="ECO:0000256" key="13">
    <source>
        <dbReference type="PIRSR" id="PIRSR006769-1"/>
    </source>
</evidence>
<feature type="domain" description="CMP/dCMP-type deaminase" evidence="16">
    <location>
        <begin position="4"/>
        <end position="130"/>
    </location>
</feature>
<comment type="catalytic activity">
    <reaction evidence="12">
        <text>2,5-diamino-6-hydroxy-4-(5-phosphoribosylamino)-pyrimidine + H2O + H(+) = 5-amino-6-(5-phospho-D-ribosylamino)uracil + NH4(+)</text>
        <dbReference type="Rhea" id="RHEA:21868"/>
        <dbReference type="ChEBI" id="CHEBI:15377"/>
        <dbReference type="ChEBI" id="CHEBI:15378"/>
        <dbReference type="ChEBI" id="CHEBI:28938"/>
        <dbReference type="ChEBI" id="CHEBI:58453"/>
        <dbReference type="ChEBI" id="CHEBI:58614"/>
        <dbReference type="EC" id="3.5.4.26"/>
    </reaction>
</comment>
<dbReference type="PROSITE" id="PS51747">
    <property type="entry name" value="CYT_DCMP_DEAMINASES_2"/>
    <property type="match status" value="1"/>
</dbReference>
<dbReference type="GO" id="GO:0008270">
    <property type="term" value="F:zinc ion binding"/>
    <property type="evidence" value="ECO:0007669"/>
    <property type="project" value="InterPro"/>
</dbReference>
<keyword evidence="10 12" id="KW-0560">Oxidoreductase</keyword>
<dbReference type="AlphaFoldDB" id="A0AAE3EIE0"/>
<evidence type="ECO:0000313" key="18">
    <source>
        <dbReference type="Proteomes" id="UP001198163"/>
    </source>
</evidence>
<organism evidence="17 18">
    <name type="scientific">Teretinema zuelzerae</name>
    <dbReference type="NCBI Taxonomy" id="156"/>
    <lineage>
        <taxon>Bacteria</taxon>
        <taxon>Pseudomonadati</taxon>
        <taxon>Spirochaetota</taxon>
        <taxon>Spirochaetia</taxon>
        <taxon>Spirochaetales</taxon>
        <taxon>Treponemataceae</taxon>
        <taxon>Teretinema</taxon>
    </lineage>
</organism>
<dbReference type="Proteomes" id="UP001198163">
    <property type="component" value="Unassembled WGS sequence"/>
</dbReference>
<evidence type="ECO:0000259" key="16">
    <source>
        <dbReference type="PROSITE" id="PS51747"/>
    </source>
</evidence>
<evidence type="ECO:0000256" key="6">
    <source>
        <dbReference type="ARBA" id="ARBA00022619"/>
    </source>
</evidence>
<comment type="pathway">
    <text evidence="2 12">Cofactor biosynthesis; riboflavin biosynthesis; 5-amino-6-(D-ribitylamino)uracil from GTP: step 2/4.</text>
</comment>
<dbReference type="SUPFAM" id="SSF53927">
    <property type="entry name" value="Cytidine deaminase-like"/>
    <property type="match status" value="1"/>
</dbReference>
<feature type="active site" description="Proton donor" evidence="13">
    <location>
        <position position="55"/>
    </location>
</feature>
<keyword evidence="9 12" id="KW-0521">NADP</keyword>
<dbReference type="PROSITE" id="PS00903">
    <property type="entry name" value="CYT_DCMP_DEAMINASES_1"/>
    <property type="match status" value="1"/>
</dbReference>
<dbReference type="Pfam" id="PF00383">
    <property type="entry name" value="dCMP_cyt_deam_1"/>
    <property type="match status" value="1"/>
</dbReference>
<dbReference type="NCBIfam" id="TIGR00227">
    <property type="entry name" value="ribD_Cterm"/>
    <property type="match status" value="1"/>
</dbReference>
<keyword evidence="7 12" id="KW-0479">Metal-binding</keyword>
<evidence type="ECO:0000256" key="3">
    <source>
        <dbReference type="ARBA" id="ARBA00004910"/>
    </source>
</evidence>
<keyword evidence="12 17" id="KW-0378">Hydrolase</keyword>
<feature type="binding site" evidence="15">
    <location>
        <position position="53"/>
    </location>
    <ligand>
        <name>Zn(2+)</name>
        <dbReference type="ChEBI" id="CHEBI:29105"/>
        <note>catalytic</note>
    </ligand>
</feature>
<evidence type="ECO:0000256" key="12">
    <source>
        <dbReference type="PIRNR" id="PIRNR006769"/>
    </source>
</evidence>
<evidence type="ECO:0000256" key="8">
    <source>
        <dbReference type="ARBA" id="ARBA00022833"/>
    </source>
</evidence>
<proteinExistence type="inferred from homology"/>
<evidence type="ECO:0000256" key="15">
    <source>
        <dbReference type="PIRSR" id="PIRSR006769-3"/>
    </source>
</evidence>
<evidence type="ECO:0000256" key="9">
    <source>
        <dbReference type="ARBA" id="ARBA00022857"/>
    </source>
</evidence>
<dbReference type="RefSeq" id="WP_230754523.1">
    <property type="nucleotide sequence ID" value="NZ_JAINWA010000001.1"/>
</dbReference>
<evidence type="ECO:0000256" key="10">
    <source>
        <dbReference type="ARBA" id="ARBA00023002"/>
    </source>
</evidence>
<evidence type="ECO:0000256" key="2">
    <source>
        <dbReference type="ARBA" id="ARBA00004882"/>
    </source>
</evidence>
<reference evidence="17" key="1">
    <citation type="submission" date="2021-08" db="EMBL/GenBank/DDBJ databases">
        <title>Comparative analyses of Brucepasteria parasyntrophica and Teretinema zuelzerae.</title>
        <authorList>
            <person name="Song Y."/>
            <person name="Brune A."/>
        </authorList>
    </citation>
    <scope>NUCLEOTIDE SEQUENCE</scope>
    <source>
        <strain evidence="17">DSM 1903</strain>
    </source>
</reference>
<dbReference type="GO" id="GO:0008835">
    <property type="term" value="F:diaminohydroxyphosphoribosylaminopyrimidine deaminase activity"/>
    <property type="evidence" value="ECO:0007669"/>
    <property type="project" value="UniProtKB-EC"/>
</dbReference>
<keyword evidence="6 12" id="KW-0686">Riboflavin biosynthesis</keyword>
<feature type="binding site" evidence="14">
    <location>
        <position position="177"/>
    </location>
    <ligand>
        <name>NADP(+)</name>
        <dbReference type="ChEBI" id="CHEBI:58349"/>
    </ligand>
</feature>
<dbReference type="InterPro" id="IPR004794">
    <property type="entry name" value="Eubact_RibD"/>
</dbReference>
<evidence type="ECO:0000256" key="5">
    <source>
        <dbReference type="ARBA" id="ARBA00007417"/>
    </source>
</evidence>
<evidence type="ECO:0000313" key="17">
    <source>
        <dbReference type="EMBL" id="MCD1654351.1"/>
    </source>
</evidence>
<dbReference type="GO" id="GO:0009231">
    <property type="term" value="P:riboflavin biosynthetic process"/>
    <property type="evidence" value="ECO:0007669"/>
    <property type="project" value="UniProtKB-KW"/>
</dbReference>
<feature type="binding site" evidence="14">
    <location>
        <position position="203"/>
    </location>
    <ligand>
        <name>substrate</name>
    </ligand>
</feature>
<dbReference type="PANTHER" id="PTHR38011:SF7">
    <property type="entry name" value="2,5-DIAMINO-6-RIBOSYLAMINO-4(3H)-PYRIMIDINONE 5'-PHOSPHATE REDUCTASE"/>
    <property type="match status" value="1"/>
</dbReference>
<dbReference type="PIRSF" id="PIRSF006769">
    <property type="entry name" value="RibD"/>
    <property type="match status" value="1"/>
</dbReference>
<comment type="similarity">
    <text evidence="4 12">In the N-terminal section; belongs to the cytidine and deoxycytidylate deaminase family.</text>
</comment>
<dbReference type="Gene3D" id="3.40.140.10">
    <property type="entry name" value="Cytidine Deaminase, domain 2"/>
    <property type="match status" value="1"/>
</dbReference>
<feature type="binding site" evidence="14">
    <location>
        <begin position="305"/>
        <end position="311"/>
    </location>
    <ligand>
        <name>NADP(+)</name>
        <dbReference type="ChEBI" id="CHEBI:58349"/>
    </ligand>
</feature>
<name>A0AAE3EIE0_9SPIR</name>
<dbReference type="InterPro" id="IPR050765">
    <property type="entry name" value="Riboflavin_Biosynth_HTPR"/>
</dbReference>
<keyword evidence="11" id="KW-0511">Multifunctional enzyme</keyword>
<comment type="catalytic activity">
    <reaction evidence="12">
        <text>5-amino-6-(5-phospho-D-ribitylamino)uracil + NADP(+) = 5-amino-6-(5-phospho-D-ribosylamino)uracil + NADPH + H(+)</text>
        <dbReference type="Rhea" id="RHEA:17845"/>
        <dbReference type="ChEBI" id="CHEBI:15378"/>
        <dbReference type="ChEBI" id="CHEBI:57783"/>
        <dbReference type="ChEBI" id="CHEBI:58349"/>
        <dbReference type="ChEBI" id="CHEBI:58421"/>
        <dbReference type="ChEBI" id="CHEBI:58453"/>
        <dbReference type="EC" id="1.1.1.193"/>
    </reaction>
</comment>
<dbReference type="NCBIfam" id="TIGR00326">
    <property type="entry name" value="eubact_ribD"/>
    <property type="match status" value="1"/>
</dbReference>
<feature type="binding site" evidence="14">
    <location>
        <position position="303"/>
    </location>
    <ligand>
        <name>substrate</name>
    </ligand>
</feature>
<dbReference type="EC" id="1.1.1.193" evidence="12"/>
<feature type="binding site" evidence="14">
    <location>
        <position position="161"/>
    </location>
    <ligand>
        <name>NADP(+)</name>
        <dbReference type="ChEBI" id="CHEBI:58349"/>
    </ligand>
</feature>
<gene>
    <name evidence="17" type="primary">ribD</name>
    <name evidence="17" type="ORF">K7J14_06490</name>
</gene>
<comment type="pathway">
    <text evidence="3 12">Cofactor biosynthesis; riboflavin biosynthesis; 5-amino-6-(D-ribitylamino)uracil from GTP: step 3/4.</text>
</comment>
<dbReference type="GO" id="GO:0008703">
    <property type="term" value="F:5-amino-6-(5-phosphoribosylamino)uracil reductase activity"/>
    <property type="evidence" value="ECO:0007669"/>
    <property type="project" value="UniProtKB-EC"/>
</dbReference>
<dbReference type="InterPro" id="IPR011549">
    <property type="entry name" value="RibD_C"/>
</dbReference>
<dbReference type="InterPro" id="IPR002125">
    <property type="entry name" value="CMP_dCMP_dom"/>
</dbReference>
<dbReference type="EMBL" id="JAINWA010000001">
    <property type="protein sequence ID" value="MCD1654351.1"/>
    <property type="molecule type" value="Genomic_DNA"/>
</dbReference>
<dbReference type="InterPro" id="IPR016192">
    <property type="entry name" value="APOBEC/CMP_deaminase_Zn-bd"/>
</dbReference>
<feature type="binding site" evidence="14">
    <location>
        <position position="191"/>
    </location>
    <ligand>
        <name>substrate</name>
    </ligand>
</feature>
<dbReference type="CDD" id="cd01284">
    <property type="entry name" value="Riboflavin_deaminase-reductase"/>
    <property type="match status" value="1"/>
</dbReference>
<dbReference type="InterPro" id="IPR002734">
    <property type="entry name" value="RibDG_C"/>
</dbReference>
<comment type="similarity">
    <text evidence="5 12">In the C-terminal section; belongs to the HTP reductase family.</text>
</comment>
<sequence>MHSLQDEKYMARTLELAARGAKTVRPNPLVGAVLVRDGMILGEGWHEYAGGPHAEVNAVADAKRRGFGDLSRSRLYVTLEPCCHRGRTPPCTDLVLQEKISAVVAGVLDPDPRVSGRGLEILARAGVDATAGVLESECSAINSIFFSWKKNNRPWTLLKTAVSLDGKTATAGRESKWITADETRADARRRRGEFAAILCGVGTVLADDPLLTPEISLSPGDSRPELPYSRIIVDSGYRTPPSSRVFQEAERYPVLIAGIGDAPRGLKHAGASFIPCEEKNGKVSLPDLFRKLSAMNIDRLLVEGGPTLAAAACGERLVDRVRIYAAPILLGGQSANGMFPVPLAGSIKDALRLRNMSVERLGPDLLIEGDLSYPETKEAPCSRD</sequence>
<keyword evidence="8 12" id="KW-0862">Zinc</keyword>
<feature type="binding site" evidence="15">
    <location>
        <position position="82"/>
    </location>
    <ligand>
        <name>Zn(2+)</name>
        <dbReference type="ChEBI" id="CHEBI:29105"/>
        <note>catalytic</note>
    </ligand>
</feature>
<comment type="caution">
    <text evidence="17">The sequence shown here is derived from an EMBL/GenBank/DDBJ whole genome shotgun (WGS) entry which is preliminary data.</text>
</comment>
<evidence type="ECO:0000256" key="14">
    <source>
        <dbReference type="PIRSR" id="PIRSR006769-2"/>
    </source>
</evidence>
<accession>A0AAE3EIE0</accession>
<feature type="binding site" evidence="14">
    <location>
        <position position="235"/>
    </location>
    <ligand>
        <name>NADP(+)</name>
        <dbReference type="ChEBI" id="CHEBI:58349"/>
    </ligand>
</feature>
<feature type="binding site" evidence="14">
    <location>
        <position position="207"/>
    </location>
    <ligand>
        <name>NADP(+)</name>
        <dbReference type="ChEBI" id="CHEBI:58349"/>
    </ligand>
</feature>
<feature type="binding site" evidence="15">
    <location>
        <position position="91"/>
    </location>
    <ligand>
        <name>Zn(2+)</name>
        <dbReference type="ChEBI" id="CHEBI:29105"/>
        <note>catalytic</note>
    </ligand>
</feature>
<comment type="cofactor">
    <cofactor evidence="12 15">
        <name>Zn(2+)</name>
        <dbReference type="ChEBI" id="CHEBI:29105"/>
    </cofactor>
    <text evidence="12 15">Binds 1 zinc ion.</text>
</comment>
<dbReference type="PANTHER" id="PTHR38011">
    <property type="entry name" value="DIHYDROFOLATE REDUCTASE FAMILY PROTEIN (AFU_ORTHOLOGUE AFUA_8G06820)"/>
    <property type="match status" value="1"/>
</dbReference>
<evidence type="ECO:0000256" key="7">
    <source>
        <dbReference type="ARBA" id="ARBA00022723"/>
    </source>
</evidence>
<evidence type="ECO:0000256" key="4">
    <source>
        <dbReference type="ARBA" id="ARBA00005259"/>
    </source>
</evidence>
<dbReference type="GO" id="GO:0050661">
    <property type="term" value="F:NADP binding"/>
    <property type="evidence" value="ECO:0007669"/>
    <property type="project" value="InterPro"/>
</dbReference>
<keyword evidence="18" id="KW-1185">Reference proteome</keyword>
<dbReference type="InterPro" id="IPR016193">
    <property type="entry name" value="Cytidine_deaminase-like"/>
</dbReference>
<dbReference type="InterPro" id="IPR024072">
    <property type="entry name" value="DHFR-like_dom_sf"/>
</dbReference>
<dbReference type="EC" id="3.5.4.26" evidence="12"/>
<feature type="binding site" evidence="14">
    <location>
        <position position="211"/>
    </location>
    <ligand>
        <name>substrate</name>
    </ligand>
</feature>
<dbReference type="SUPFAM" id="SSF53597">
    <property type="entry name" value="Dihydrofolate reductase-like"/>
    <property type="match status" value="1"/>
</dbReference>
<feature type="binding site" evidence="14">
    <location>
        <position position="175"/>
    </location>
    <ligand>
        <name>substrate</name>
    </ligand>
</feature>
<dbReference type="Pfam" id="PF01872">
    <property type="entry name" value="RibD_C"/>
    <property type="match status" value="1"/>
</dbReference>
<protein>
    <recommendedName>
        <fullName evidence="12">Riboflavin biosynthesis protein RibD</fullName>
    </recommendedName>
    <domain>
        <recommendedName>
            <fullName evidence="12">Diaminohydroxyphosphoribosylaminopyrimidine deaminase</fullName>
            <shortName evidence="12">DRAP deaminase</shortName>
            <ecNumber evidence="12">3.5.4.26</ecNumber>
        </recommendedName>
        <alternativeName>
            <fullName evidence="12">Riboflavin-specific deaminase</fullName>
        </alternativeName>
    </domain>
    <domain>
        <recommendedName>
            <fullName evidence="12">5-amino-6-(5-phosphoribosylamino)uracil reductase</fullName>
            <ecNumber evidence="12">1.1.1.193</ecNumber>
        </recommendedName>
        <alternativeName>
            <fullName evidence="12">HTP reductase</fullName>
        </alternativeName>
    </domain>
</protein>
<evidence type="ECO:0000256" key="11">
    <source>
        <dbReference type="ARBA" id="ARBA00023268"/>
    </source>
</evidence>
<comment type="function">
    <text evidence="1 12">Converts 2,5-diamino-6-(ribosylamino)-4(3h)-pyrimidinone 5'-phosphate into 5-amino-6-(ribosylamino)-2,4(1h,3h)-pyrimidinedione 5'-phosphate.</text>
</comment>
<evidence type="ECO:0000256" key="1">
    <source>
        <dbReference type="ARBA" id="ARBA00002151"/>
    </source>
</evidence>